<feature type="region of interest" description="Disordered" evidence="2">
    <location>
        <begin position="157"/>
        <end position="186"/>
    </location>
</feature>
<evidence type="ECO:0000313" key="3">
    <source>
        <dbReference type="EMBL" id="SJX65649.1"/>
    </source>
</evidence>
<evidence type="ECO:0000256" key="2">
    <source>
        <dbReference type="SAM" id="MobiDB-lite"/>
    </source>
</evidence>
<organism evidence="3 4">
    <name type="scientific">Sporisorium reilianum f. sp. reilianum</name>
    <dbReference type="NCBI Taxonomy" id="72559"/>
    <lineage>
        <taxon>Eukaryota</taxon>
        <taxon>Fungi</taxon>
        <taxon>Dikarya</taxon>
        <taxon>Basidiomycota</taxon>
        <taxon>Ustilaginomycotina</taxon>
        <taxon>Ustilaginomycetes</taxon>
        <taxon>Ustilaginales</taxon>
        <taxon>Ustilaginaceae</taxon>
        <taxon>Sporisorium</taxon>
    </lineage>
</organism>
<name>A0A2N8ULJ2_9BASI</name>
<reference evidence="3 4" key="1">
    <citation type="submission" date="2017-02" db="EMBL/GenBank/DDBJ databases">
        <authorList>
            <person name="Peterson S.W."/>
        </authorList>
    </citation>
    <scope>NUCLEOTIDE SEQUENCE [LARGE SCALE GENOMIC DNA]</scope>
    <source>
        <strain evidence="3 4">SRS1_H2-8</strain>
    </source>
</reference>
<feature type="compositionally biased region" description="Basic and acidic residues" evidence="2">
    <location>
        <begin position="9"/>
        <end position="19"/>
    </location>
</feature>
<proteinExistence type="predicted"/>
<dbReference type="EMBL" id="LT795071">
    <property type="protein sequence ID" value="SJX65649.1"/>
    <property type="molecule type" value="Genomic_DNA"/>
</dbReference>
<keyword evidence="1" id="KW-0175">Coiled coil</keyword>
<feature type="region of interest" description="Disordered" evidence="2">
    <location>
        <begin position="769"/>
        <end position="794"/>
    </location>
</feature>
<accession>A0A2N8ULJ2</accession>
<evidence type="ECO:0000256" key="1">
    <source>
        <dbReference type="SAM" id="Coils"/>
    </source>
</evidence>
<protein>
    <submittedName>
        <fullName evidence="3">Uncharacterized protein</fullName>
    </submittedName>
</protein>
<gene>
    <name evidence="3" type="ORF">SRS1_16277</name>
</gene>
<dbReference type="AlphaFoldDB" id="A0A2N8ULJ2"/>
<feature type="coiled-coil region" evidence="1">
    <location>
        <begin position="736"/>
        <end position="763"/>
    </location>
</feature>
<dbReference type="Proteomes" id="UP000239563">
    <property type="component" value="Chromosome XVIII"/>
</dbReference>
<sequence>MDSSQDSCLRPEHPRDTRDAAASGVTLPLNLDTTTTLSASTLPSQTELASSLYLPPEMALLLSPAPSFAATQLPFPMSTQLDPLQLARIAAQNSGLPAREQLDPYMASTSLNTSAEISSLLQTGSFPLSSIDTATNVIGQSWNTSLAAPAPDTASSLGLFIPPPATPPSSFTSSEARLQPDNSAMTVPRSLSTSFLSLNRQLPHLAQSQALSSSSEWQPAFTAAPNVAGTTASGTLTQQQMLAYKQSLTKAHTDRLGGLLGLPHPLTPALEAGLQPAQHDLQSGRRDTLTVSSIPHGIATAQPPMLPQTFDDMILIVDQEDTIVWTSDSMRACAGMLSNSTTAHAGLDAVGAGWHPQTLGGQRIKVSELLADDQAVAWWQRACREIRTTREAPADAGDGARYRKEIVLTRRNRQNEDTLIELAIVATRNHQAAKDGFLMVQLRPVSIPAVAAVSSQPTMSNSLSHPSRTFLRNGDSSGGMATAELRLLVSRNGLILRTTSPSNSCSLRNQSDSPRRHADARAIFALFGEGASVPVFGQSLVDVPKLAPLLHVVAQAAVVGLAQTVQLTSGGRQISATVQPVLRSCSSDAGGGRRAHAAAAKVWITLSAPSTVVMRRSSSILPGNMTGFGGGPVGMTQLYTPQSRTVALDRRHSYHAFKQDHSFQTPVWPLQFSSYTDSTASAATLFTHPSVPQAAPSSQSQASTLGKGRDSSTQPTPAPLLQESQNTRLDDTIPITDSLSMLMARLAEENRNLRRQIDARRRRRHMMQAPPAAQPFAQPQWGAPPTQPMQGMPGSCPTRLAYLP</sequence>
<feature type="compositionally biased region" description="Low complexity" evidence="2">
    <location>
        <begin position="689"/>
        <end position="703"/>
    </location>
</feature>
<feature type="compositionally biased region" description="Low complexity" evidence="2">
    <location>
        <begin position="769"/>
        <end position="784"/>
    </location>
</feature>
<evidence type="ECO:0000313" key="4">
    <source>
        <dbReference type="Proteomes" id="UP000239563"/>
    </source>
</evidence>
<feature type="region of interest" description="Disordered" evidence="2">
    <location>
        <begin position="689"/>
        <end position="732"/>
    </location>
</feature>
<feature type="region of interest" description="Disordered" evidence="2">
    <location>
        <begin position="1"/>
        <end position="23"/>
    </location>
</feature>